<proteinExistence type="predicted"/>
<dbReference type="PANTHER" id="PTHR35526:SF3">
    <property type="entry name" value="ANTI-SIGMA-F FACTOR RSBW"/>
    <property type="match status" value="1"/>
</dbReference>
<dbReference type="Gene3D" id="3.30.750.24">
    <property type="entry name" value="STAS domain"/>
    <property type="match status" value="1"/>
</dbReference>
<protein>
    <submittedName>
        <fullName evidence="2">Sulfate transporter</fullName>
    </submittedName>
</protein>
<evidence type="ECO:0000259" key="1">
    <source>
        <dbReference type="PROSITE" id="PS50801"/>
    </source>
</evidence>
<dbReference type="InterPro" id="IPR050267">
    <property type="entry name" value="Anti-sigma-factor_SerPK"/>
</dbReference>
<dbReference type="CDD" id="cd16936">
    <property type="entry name" value="HATPase_RsbW-like"/>
    <property type="match status" value="1"/>
</dbReference>
<dbReference type="Proteomes" id="UP000193090">
    <property type="component" value="Unassembled WGS sequence"/>
</dbReference>
<accession>A0A1X2EKQ1</accession>
<sequence length="243" mass="25508">MRSDALQGACLLTVRGVLDSSTYLTLRDSVIKAALEQPTAVLVDVGALAVPASSAWAVFTSARWHVSYWPDVPILLICAHPAIAATIAGNGVTRYVPVYPHAEAALRSLGDGDTPLRRRARAGLPAAPPALSRSRAMVAEWLAGWGYAELIPVAKIVVDVFIENVLAHTDSAPVLRVEAKAETVTIAVQDEATAPAVRREPPLGTTRAISGLGVVAALSRAWGSTPTVSGKTVWAVIGPESRL</sequence>
<dbReference type="RefSeq" id="WP_085109785.1">
    <property type="nucleotide sequence ID" value="NZ_JACKSN010000064.1"/>
</dbReference>
<gene>
    <name evidence="2" type="ORF">AWC30_08880</name>
</gene>
<dbReference type="InterPro" id="IPR036513">
    <property type="entry name" value="STAS_dom_sf"/>
</dbReference>
<dbReference type="PROSITE" id="PS50801">
    <property type="entry name" value="STAS"/>
    <property type="match status" value="1"/>
</dbReference>
<dbReference type="InterPro" id="IPR036890">
    <property type="entry name" value="HATPase_C_sf"/>
</dbReference>
<dbReference type="Pfam" id="PF01740">
    <property type="entry name" value="STAS"/>
    <property type="match status" value="1"/>
</dbReference>
<comment type="caution">
    <text evidence="2">The sequence shown here is derived from an EMBL/GenBank/DDBJ whole genome shotgun (WGS) entry which is preliminary data.</text>
</comment>
<dbReference type="STRING" id="1798.AWC30_08880"/>
<name>A0A1X2EKQ1_9MYCO</name>
<dbReference type="AlphaFoldDB" id="A0A1X2EKQ1"/>
<reference evidence="2 3" key="1">
    <citation type="submission" date="2016-01" db="EMBL/GenBank/DDBJ databases">
        <title>The new phylogeny of the genus Mycobacterium.</title>
        <authorList>
            <person name="Tarcisio F."/>
            <person name="Conor M."/>
            <person name="Antonella G."/>
            <person name="Elisabetta G."/>
            <person name="Giulia F.S."/>
            <person name="Sara T."/>
            <person name="Anna F."/>
            <person name="Clotilde B."/>
            <person name="Roberto B."/>
            <person name="Veronica D.S."/>
            <person name="Fabio R."/>
            <person name="Monica P."/>
            <person name="Olivier J."/>
            <person name="Enrico T."/>
            <person name="Nicola S."/>
        </authorList>
    </citation>
    <scope>NUCLEOTIDE SEQUENCE [LARGE SCALE GENOMIC DNA]</scope>
    <source>
        <strain evidence="2 3">DSM 44153</strain>
    </source>
</reference>
<dbReference type="InterPro" id="IPR002645">
    <property type="entry name" value="STAS_dom"/>
</dbReference>
<keyword evidence="3" id="KW-1185">Reference proteome</keyword>
<dbReference type="Gene3D" id="3.30.565.10">
    <property type="entry name" value="Histidine kinase-like ATPase, C-terminal domain"/>
    <property type="match status" value="1"/>
</dbReference>
<dbReference type="SUPFAM" id="SSF52091">
    <property type="entry name" value="SpoIIaa-like"/>
    <property type="match status" value="1"/>
</dbReference>
<evidence type="ECO:0000313" key="2">
    <source>
        <dbReference type="EMBL" id="ORX05536.1"/>
    </source>
</evidence>
<dbReference type="PANTHER" id="PTHR35526">
    <property type="entry name" value="ANTI-SIGMA-F FACTOR RSBW-RELATED"/>
    <property type="match status" value="1"/>
</dbReference>
<feature type="domain" description="STAS" evidence="1">
    <location>
        <begin position="1"/>
        <end position="109"/>
    </location>
</feature>
<dbReference type="EMBL" id="LQPZ01000018">
    <property type="protein sequence ID" value="ORX05536.1"/>
    <property type="molecule type" value="Genomic_DNA"/>
</dbReference>
<organism evidence="2 3">
    <name type="scientific">Mycolicibacillus trivialis</name>
    <dbReference type="NCBI Taxonomy" id="1798"/>
    <lineage>
        <taxon>Bacteria</taxon>
        <taxon>Bacillati</taxon>
        <taxon>Actinomycetota</taxon>
        <taxon>Actinomycetes</taxon>
        <taxon>Mycobacteriales</taxon>
        <taxon>Mycobacteriaceae</taxon>
        <taxon>Mycolicibacillus</taxon>
    </lineage>
</organism>
<evidence type="ECO:0000313" key="3">
    <source>
        <dbReference type="Proteomes" id="UP000193090"/>
    </source>
</evidence>